<reference evidence="1 2" key="1">
    <citation type="journal article" date="2018" name="Mol. Plant">
        <title>The genome of Artemisia annua provides insight into the evolution of Asteraceae family and artemisinin biosynthesis.</title>
        <authorList>
            <person name="Shen Q."/>
            <person name="Zhang L."/>
            <person name="Liao Z."/>
            <person name="Wang S."/>
            <person name="Yan T."/>
            <person name="Shi P."/>
            <person name="Liu M."/>
            <person name="Fu X."/>
            <person name="Pan Q."/>
            <person name="Wang Y."/>
            <person name="Lv Z."/>
            <person name="Lu X."/>
            <person name="Zhang F."/>
            <person name="Jiang W."/>
            <person name="Ma Y."/>
            <person name="Chen M."/>
            <person name="Hao X."/>
            <person name="Li L."/>
            <person name="Tang Y."/>
            <person name="Lv G."/>
            <person name="Zhou Y."/>
            <person name="Sun X."/>
            <person name="Brodelius P.E."/>
            <person name="Rose J.K.C."/>
            <person name="Tang K."/>
        </authorList>
    </citation>
    <scope>NUCLEOTIDE SEQUENCE [LARGE SCALE GENOMIC DNA]</scope>
    <source>
        <strain evidence="2">cv. Huhao1</strain>
        <tissue evidence="1">Leaf</tissue>
    </source>
</reference>
<dbReference type="EMBL" id="PKPP01013929">
    <property type="protein sequence ID" value="PWA40267.1"/>
    <property type="molecule type" value="Genomic_DNA"/>
</dbReference>
<keyword evidence="2" id="KW-1185">Reference proteome</keyword>
<sequence>MSYNFLIELHPRGYRAYDCHEIVKLIGKLPHPPGDFFMYGNGVVAAKFYYQQWPNVLDTIVFLWKEVVDDSFSFRPRLVQNLVVPSDIDELNSSVRVLFRNRVIGLKDGDLVRALMSRVGDVSSEINRLESLLKKRNGLVVHTELNKKKQGCLKEYNLIRRKIREFKWAMDCVVDYLDGKISCSDDVRVLNLKGEFDWNKLDSIINRECRRLKDGLPIFADRTPFILEGVL</sequence>
<proteinExistence type="predicted"/>
<name>A0A2U1KU59_ARTAN</name>
<dbReference type="AlphaFoldDB" id="A0A2U1KU59"/>
<evidence type="ECO:0000313" key="1">
    <source>
        <dbReference type="EMBL" id="PWA40267.1"/>
    </source>
</evidence>
<evidence type="ECO:0000313" key="2">
    <source>
        <dbReference type="Proteomes" id="UP000245207"/>
    </source>
</evidence>
<accession>A0A2U1KU59</accession>
<dbReference type="Proteomes" id="UP000245207">
    <property type="component" value="Unassembled WGS sequence"/>
</dbReference>
<gene>
    <name evidence="1" type="ORF">CTI12_AA564170</name>
</gene>
<dbReference type="STRING" id="35608.A0A2U1KU59"/>
<protein>
    <submittedName>
        <fullName evidence="1">Uncharacterized protein</fullName>
    </submittedName>
</protein>
<comment type="caution">
    <text evidence="1">The sequence shown here is derived from an EMBL/GenBank/DDBJ whole genome shotgun (WGS) entry which is preliminary data.</text>
</comment>
<dbReference type="OrthoDB" id="1748967at2759"/>
<organism evidence="1 2">
    <name type="scientific">Artemisia annua</name>
    <name type="common">Sweet wormwood</name>
    <dbReference type="NCBI Taxonomy" id="35608"/>
    <lineage>
        <taxon>Eukaryota</taxon>
        <taxon>Viridiplantae</taxon>
        <taxon>Streptophyta</taxon>
        <taxon>Embryophyta</taxon>
        <taxon>Tracheophyta</taxon>
        <taxon>Spermatophyta</taxon>
        <taxon>Magnoliopsida</taxon>
        <taxon>eudicotyledons</taxon>
        <taxon>Gunneridae</taxon>
        <taxon>Pentapetalae</taxon>
        <taxon>asterids</taxon>
        <taxon>campanulids</taxon>
        <taxon>Asterales</taxon>
        <taxon>Asteraceae</taxon>
        <taxon>Asteroideae</taxon>
        <taxon>Anthemideae</taxon>
        <taxon>Artemisiinae</taxon>
        <taxon>Artemisia</taxon>
    </lineage>
</organism>